<keyword evidence="7" id="KW-0408">Iron</keyword>
<evidence type="ECO:0000256" key="8">
    <source>
        <dbReference type="ARBA" id="ARBA00023014"/>
    </source>
</evidence>
<keyword evidence="5" id="KW-0671">Queuosine biosynthesis</keyword>
<dbReference type="InterPro" id="IPR017896">
    <property type="entry name" value="4Fe4S_Fe-S-bd"/>
</dbReference>
<dbReference type="PANTHER" id="PTHR30002">
    <property type="entry name" value="EPOXYQUEUOSINE REDUCTASE"/>
    <property type="match status" value="1"/>
</dbReference>
<evidence type="ECO:0000256" key="1">
    <source>
        <dbReference type="ARBA" id="ARBA00022485"/>
    </source>
</evidence>
<dbReference type="GO" id="GO:0051539">
    <property type="term" value="F:4 iron, 4 sulfur cluster binding"/>
    <property type="evidence" value="ECO:0007669"/>
    <property type="project" value="UniProtKB-KW"/>
</dbReference>
<dbReference type="EMBL" id="DVJP01000023">
    <property type="protein sequence ID" value="HIS75724.1"/>
    <property type="molecule type" value="Genomic_DNA"/>
</dbReference>
<dbReference type="Pfam" id="PF08331">
    <property type="entry name" value="QueG_DUF1730"/>
    <property type="match status" value="1"/>
</dbReference>
<proteinExistence type="predicted"/>
<dbReference type="GO" id="GO:0046872">
    <property type="term" value="F:metal ion binding"/>
    <property type="evidence" value="ECO:0007669"/>
    <property type="project" value="UniProtKB-KW"/>
</dbReference>
<dbReference type="GO" id="GO:0052693">
    <property type="term" value="F:epoxyqueuosine reductase activity"/>
    <property type="evidence" value="ECO:0007669"/>
    <property type="project" value="TreeGrafter"/>
</dbReference>
<dbReference type="Pfam" id="PF13484">
    <property type="entry name" value="Fer4_16"/>
    <property type="match status" value="1"/>
</dbReference>
<dbReference type="GO" id="GO:0008616">
    <property type="term" value="P:tRNA queuosine(34) biosynthetic process"/>
    <property type="evidence" value="ECO:0007669"/>
    <property type="project" value="UniProtKB-KW"/>
</dbReference>
<dbReference type="PANTHER" id="PTHR30002:SF4">
    <property type="entry name" value="EPOXYQUEUOSINE REDUCTASE"/>
    <property type="match status" value="1"/>
</dbReference>
<sequence>MNRIRPYLEEAGLTETGAVPFASCLPLLECRAKSRLPENARSVIVCAFPYYTGEWEGRNLSRYAIVPDYHRAALGLLMPVCEKLRRDFSAEFVPFADNSPIREADAALRAGLGVLGENSLLINPRYGSWVFLGEIVTDLPLEYTEQPVKKCMGCGACAKACPGGCISHGKIEESRCLSAITQTKRDLTPEETELVKQGGLVWGCDRCQEVCPHNKNAEKTPLPAFLADVRPVLSREDVAAGVKERAYGFRGPKPLLRNLEILKTTDS</sequence>
<dbReference type="SUPFAM" id="SSF46548">
    <property type="entry name" value="alpha-helical ferredoxin"/>
    <property type="match status" value="1"/>
</dbReference>
<keyword evidence="1" id="KW-0004">4Fe-4S</keyword>
<dbReference type="InterPro" id="IPR017900">
    <property type="entry name" value="4Fe4S_Fe_S_CS"/>
</dbReference>
<keyword evidence="4" id="KW-0479">Metal-binding</keyword>
<comment type="caution">
    <text evidence="10">The sequence shown here is derived from an EMBL/GenBank/DDBJ whole genome shotgun (WGS) entry which is preliminary data.</text>
</comment>
<evidence type="ECO:0000256" key="4">
    <source>
        <dbReference type="ARBA" id="ARBA00022723"/>
    </source>
</evidence>
<keyword evidence="3" id="KW-0819">tRNA processing</keyword>
<dbReference type="PROSITE" id="PS00198">
    <property type="entry name" value="4FE4S_FER_1"/>
    <property type="match status" value="1"/>
</dbReference>
<dbReference type="Proteomes" id="UP000824002">
    <property type="component" value="Unassembled WGS sequence"/>
</dbReference>
<evidence type="ECO:0000259" key="9">
    <source>
        <dbReference type="PROSITE" id="PS51379"/>
    </source>
</evidence>
<reference evidence="10" key="1">
    <citation type="submission" date="2020-10" db="EMBL/GenBank/DDBJ databases">
        <authorList>
            <person name="Gilroy R."/>
        </authorList>
    </citation>
    <scope>NUCLEOTIDE SEQUENCE</scope>
    <source>
        <strain evidence="10">CHK199-13235</strain>
    </source>
</reference>
<evidence type="ECO:0000313" key="10">
    <source>
        <dbReference type="EMBL" id="HIS75724.1"/>
    </source>
</evidence>
<evidence type="ECO:0000256" key="5">
    <source>
        <dbReference type="ARBA" id="ARBA00022785"/>
    </source>
</evidence>
<dbReference type="InterPro" id="IPR013542">
    <property type="entry name" value="QueG_DUF1730"/>
</dbReference>
<keyword evidence="8" id="KW-0411">Iron-sulfur</keyword>
<feature type="domain" description="4Fe-4S ferredoxin-type" evidence="9">
    <location>
        <begin position="141"/>
        <end position="171"/>
    </location>
</feature>
<dbReference type="Gene3D" id="3.30.70.20">
    <property type="match status" value="1"/>
</dbReference>
<dbReference type="PROSITE" id="PS51379">
    <property type="entry name" value="4FE4S_FER_2"/>
    <property type="match status" value="1"/>
</dbReference>
<protein>
    <submittedName>
        <fullName evidence="10">Epoxyqueuosine reductase</fullName>
    </submittedName>
</protein>
<evidence type="ECO:0000256" key="3">
    <source>
        <dbReference type="ARBA" id="ARBA00022694"/>
    </source>
</evidence>
<organism evidence="10 11">
    <name type="scientific">Candidatus Merdivicinus excrementipullorum</name>
    <dbReference type="NCBI Taxonomy" id="2840867"/>
    <lineage>
        <taxon>Bacteria</taxon>
        <taxon>Bacillati</taxon>
        <taxon>Bacillota</taxon>
        <taxon>Clostridia</taxon>
        <taxon>Eubacteriales</taxon>
        <taxon>Oscillospiraceae</taxon>
        <taxon>Oscillospiraceae incertae sedis</taxon>
        <taxon>Candidatus Merdivicinus</taxon>
    </lineage>
</organism>
<dbReference type="AlphaFoldDB" id="A0A9D1FL54"/>
<evidence type="ECO:0000256" key="2">
    <source>
        <dbReference type="ARBA" id="ARBA00022490"/>
    </source>
</evidence>
<evidence type="ECO:0000256" key="7">
    <source>
        <dbReference type="ARBA" id="ARBA00023004"/>
    </source>
</evidence>
<name>A0A9D1FL54_9FIRM</name>
<keyword evidence="2" id="KW-0963">Cytoplasm</keyword>
<accession>A0A9D1FL54</accession>
<evidence type="ECO:0000256" key="6">
    <source>
        <dbReference type="ARBA" id="ARBA00023002"/>
    </source>
</evidence>
<keyword evidence="6" id="KW-0560">Oxidoreductase</keyword>
<reference evidence="10" key="2">
    <citation type="journal article" date="2021" name="PeerJ">
        <title>Extensive microbial diversity within the chicken gut microbiome revealed by metagenomics and culture.</title>
        <authorList>
            <person name="Gilroy R."/>
            <person name="Ravi A."/>
            <person name="Getino M."/>
            <person name="Pursley I."/>
            <person name="Horton D.L."/>
            <person name="Alikhan N.F."/>
            <person name="Baker D."/>
            <person name="Gharbi K."/>
            <person name="Hall N."/>
            <person name="Watson M."/>
            <person name="Adriaenssens E.M."/>
            <person name="Foster-Nyarko E."/>
            <person name="Jarju S."/>
            <person name="Secka A."/>
            <person name="Antonio M."/>
            <person name="Oren A."/>
            <person name="Chaudhuri R.R."/>
            <person name="La Ragione R."/>
            <person name="Hildebrand F."/>
            <person name="Pallen M.J."/>
        </authorList>
    </citation>
    <scope>NUCLEOTIDE SEQUENCE</scope>
    <source>
        <strain evidence="10">CHK199-13235</strain>
    </source>
</reference>
<evidence type="ECO:0000313" key="11">
    <source>
        <dbReference type="Proteomes" id="UP000824002"/>
    </source>
</evidence>
<gene>
    <name evidence="10" type="ORF">IAB51_02840</name>
</gene>
<dbReference type="InterPro" id="IPR004453">
    <property type="entry name" value="QueG"/>
</dbReference>